<gene>
    <name evidence="1" type="ORF">METESE_12170</name>
</gene>
<protein>
    <recommendedName>
        <fullName evidence="3">DUF4177 domain-containing protein</fullName>
    </recommendedName>
</protein>
<dbReference type="EMBL" id="AP027081">
    <property type="protein sequence ID" value="BDU76259.1"/>
    <property type="molecule type" value="Genomic_DNA"/>
</dbReference>
<accession>A0AA48GU52</accession>
<evidence type="ECO:0000313" key="1">
    <source>
        <dbReference type="EMBL" id="BDU76259.1"/>
    </source>
</evidence>
<dbReference type="Proteomes" id="UP001228113">
    <property type="component" value="Chromosome"/>
</dbReference>
<keyword evidence="2" id="KW-1185">Reference proteome</keyword>
<dbReference type="AlphaFoldDB" id="A0AA48GU52"/>
<reference evidence="1" key="1">
    <citation type="journal article" date="2023" name="Int. J. Syst. Evol. Microbiol.">
        <title>Mesoterricola silvestris gen. nov., sp. nov., Mesoterricola sediminis sp. nov., Geothrix oryzae sp. nov., Geothrix edaphica sp. nov., Geothrix rubra sp. nov., and Geothrix limicola sp. nov., six novel members of Acidobacteriota isolated from soils.</title>
        <authorList>
            <person name="Itoh H."/>
            <person name="Sugisawa Y."/>
            <person name="Mise K."/>
            <person name="Xu Z."/>
            <person name="Kuniyasu M."/>
            <person name="Ushijima N."/>
            <person name="Kawano K."/>
            <person name="Kobayashi E."/>
            <person name="Shiratori Y."/>
            <person name="Masuda Y."/>
            <person name="Senoo K."/>
        </authorList>
    </citation>
    <scope>NUCLEOTIDE SEQUENCE</scope>
    <source>
        <strain evidence="1">W786</strain>
    </source>
</reference>
<proteinExistence type="predicted"/>
<dbReference type="KEGG" id="msea:METESE_12170"/>
<name>A0AA48GU52_9BACT</name>
<evidence type="ECO:0008006" key="3">
    <source>
        <dbReference type="Google" id="ProtNLM"/>
    </source>
</evidence>
<organism evidence="1 2">
    <name type="scientific">Mesoterricola sediminis</name>
    <dbReference type="NCBI Taxonomy" id="2927980"/>
    <lineage>
        <taxon>Bacteria</taxon>
        <taxon>Pseudomonadati</taxon>
        <taxon>Acidobacteriota</taxon>
        <taxon>Holophagae</taxon>
        <taxon>Holophagales</taxon>
        <taxon>Holophagaceae</taxon>
        <taxon>Mesoterricola</taxon>
    </lineage>
</organism>
<evidence type="ECO:0000313" key="2">
    <source>
        <dbReference type="Proteomes" id="UP001228113"/>
    </source>
</evidence>
<sequence>MPKYEHQAVALKIKDKVLAFTRKDILSGISEESSEVLDGLGNDGWEMVAAIPFSSGSGGLLSGPMRTDCVLAFFKRQV</sequence>